<keyword evidence="5" id="KW-1185">Reference proteome</keyword>
<dbReference type="Pfam" id="PF16344">
    <property type="entry name" value="FecR_C"/>
    <property type="match status" value="1"/>
</dbReference>
<dbReference type="InterPro" id="IPR032508">
    <property type="entry name" value="FecR_C"/>
</dbReference>
<feature type="domain" description="Protein FecR C-terminal" evidence="3">
    <location>
        <begin position="242"/>
        <end position="309"/>
    </location>
</feature>
<sequence length="313" mass="35769">MDSKKQREIFRRYLRGTASPDEKVWVEAWYAAFDDLPDKDVAPGAVDEAKTHITHAVFHRLHKRPRTYRLMRWAVAACLFAGIGIGGYLFVFQRPGQTAYVAVSTGAAEQRVLFLPDSTQLWLNAGTEIRYLPQTYAKKRREIWLKKGEVFLEAAPNERAPLLVYWEELQVKVLGTAFNVHAQQDNTLEVGVRQGKVAVHRGEQSLGVLTKGMQLRYDRAKDIAYKYHHATDRIAIWQMDKLALENASFTELKNALHEFYGVKITAGSPHVTRLRFTMEVERRATAAQTLEVVCAIHNLKLRKEVDGTITLYE</sequence>
<dbReference type="InterPro" id="IPR012373">
    <property type="entry name" value="Ferrdict_sens_TM"/>
</dbReference>
<dbReference type="EMBL" id="BMIK01000015">
    <property type="protein sequence ID" value="GGC40300.1"/>
    <property type="molecule type" value="Genomic_DNA"/>
</dbReference>
<name>A0ABQ1MK99_9SPHI</name>
<evidence type="ECO:0000259" key="2">
    <source>
        <dbReference type="Pfam" id="PF04773"/>
    </source>
</evidence>
<evidence type="ECO:0000259" key="3">
    <source>
        <dbReference type="Pfam" id="PF16344"/>
    </source>
</evidence>
<reference evidence="5" key="1">
    <citation type="journal article" date="2019" name="Int. J. Syst. Evol. Microbiol.">
        <title>The Global Catalogue of Microorganisms (GCM) 10K type strain sequencing project: providing services to taxonomists for standard genome sequencing and annotation.</title>
        <authorList>
            <consortium name="The Broad Institute Genomics Platform"/>
            <consortium name="The Broad Institute Genome Sequencing Center for Infectious Disease"/>
            <person name="Wu L."/>
            <person name="Ma J."/>
        </authorList>
    </citation>
    <scope>NUCLEOTIDE SEQUENCE [LARGE SCALE GENOMIC DNA]</scope>
    <source>
        <strain evidence="5">CGMCC 1.15342</strain>
    </source>
</reference>
<accession>A0ABQ1MK99</accession>
<proteinExistence type="predicted"/>
<feature type="domain" description="FecR protein" evidence="2">
    <location>
        <begin position="103"/>
        <end position="197"/>
    </location>
</feature>
<dbReference type="RefSeq" id="WP_188752807.1">
    <property type="nucleotide sequence ID" value="NZ_BMIK01000015.1"/>
</dbReference>
<feature type="transmembrane region" description="Helical" evidence="1">
    <location>
        <begin position="70"/>
        <end position="91"/>
    </location>
</feature>
<protein>
    <submittedName>
        <fullName evidence="4">Anti-sigma factor</fullName>
    </submittedName>
</protein>
<keyword evidence="1" id="KW-0812">Transmembrane</keyword>
<dbReference type="Pfam" id="PF04773">
    <property type="entry name" value="FecR"/>
    <property type="match status" value="1"/>
</dbReference>
<keyword evidence="1" id="KW-0472">Membrane</keyword>
<dbReference type="Proteomes" id="UP000597338">
    <property type="component" value="Unassembled WGS sequence"/>
</dbReference>
<dbReference type="PANTHER" id="PTHR30273">
    <property type="entry name" value="PERIPLASMIC SIGNAL SENSOR AND SIGMA FACTOR ACTIVATOR FECR-RELATED"/>
    <property type="match status" value="1"/>
</dbReference>
<dbReference type="Gene3D" id="2.60.120.1440">
    <property type="match status" value="1"/>
</dbReference>
<gene>
    <name evidence="4" type="ORF">GCM10011386_35470</name>
</gene>
<keyword evidence="1" id="KW-1133">Transmembrane helix</keyword>
<comment type="caution">
    <text evidence="4">The sequence shown here is derived from an EMBL/GenBank/DDBJ whole genome shotgun (WGS) entry which is preliminary data.</text>
</comment>
<dbReference type="PIRSF" id="PIRSF018266">
    <property type="entry name" value="FecR"/>
    <property type="match status" value="1"/>
</dbReference>
<evidence type="ECO:0000313" key="5">
    <source>
        <dbReference type="Proteomes" id="UP000597338"/>
    </source>
</evidence>
<evidence type="ECO:0000313" key="4">
    <source>
        <dbReference type="EMBL" id="GGC40300.1"/>
    </source>
</evidence>
<evidence type="ECO:0000256" key="1">
    <source>
        <dbReference type="SAM" id="Phobius"/>
    </source>
</evidence>
<dbReference type="InterPro" id="IPR006860">
    <property type="entry name" value="FecR"/>
</dbReference>
<dbReference type="Gene3D" id="3.55.50.30">
    <property type="match status" value="1"/>
</dbReference>
<dbReference type="PANTHER" id="PTHR30273:SF2">
    <property type="entry name" value="PROTEIN FECR"/>
    <property type="match status" value="1"/>
</dbReference>
<organism evidence="4 5">
    <name type="scientific">Parapedobacter defluvii</name>
    <dbReference type="NCBI Taxonomy" id="2045106"/>
    <lineage>
        <taxon>Bacteria</taxon>
        <taxon>Pseudomonadati</taxon>
        <taxon>Bacteroidota</taxon>
        <taxon>Sphingobacteriia</taxon>
        <taxon>Sphingobacteriales</taxon>
        <taxon>Sphingobacteriaceae</taxon>
        <taxon>Parapedobacter</taxon>
    </lineage>
</organism>